<sequence>MITRKIVEKYLFSKIYTPKILKELYKKFNLRKKDEKSKLRQILNELMSEGKIFRDSRGRFRTVKENLVVGNIEFTRSGTLAFVWTEAGDEIAVPVEKAGNAMHKDKVVVEIIGKWYELPEGRVLRVLERGLNKIVGTFQPRGRFAYIIPDDPKIQYDFYVPVEYFGHAKPGEKVVAQILRYPSATRNPVARVVEVLGFADDPSTDFPTVVVKHDLPVEFPETVLKEAAKIPEKVTPSDLKERKDFRDEIIVTIDGPDARDFDDAVSVKKLSNGNYELGVHIADVSYYVKENSELDKEAFKRGTSVYLIDRVLPMLPFKLSHGVCSLVQGEDRLVMSLIMEIDKNGEVVDFEVTPGVIRSYRRLIYDDVNALFKGDKIAQEKIGELRNFLELMRELKDILRNARRKRGAILDIEGGEVKIVLDEKGRTVDIIPRARGEAEIIIEEFMIKANETIAEIFHHMDIPFVYRVHEQPDPDTILQLKNYLSAIGVNLKLPKKIQPKILQDLLERTEGHPLRSSIERLLVRSMKRAVYSPVNIGHFGLASFAYTHFTSPIRRYPDLVVHRLLRNFLKSKGKFSKKEIKVLNKKLTKIAVQSSKRERVADEAEWDYIALKKIDYISRHIGDVFDVVVTSVTKFGLFVEIIDKYISGLVHISTMDDYYIYDQDRSVLIGSKSGKIYKIGDKLKAKVVNADKTRMQIDFEIVEE</sequence>
<comment type="similarity">
    <text evidence="8">Belongs to the RNR ribonuclease family. RNase R subfamily.</text>
</comment>
<evidence type="ECO:0000313" key="10">
    <source>
        <dbReference type="EMBL" id="QTA37460.1"/>
    </source>
</evidence>
<evidence type="ECO:0000256" key="1">
    <source>
        <dbReference type="ARBA" id="ARBA00001849"/>
    </source>
</evidence>
<dbReference type="RefSeq" id="WP_207566185.1">
    <property type="nucleotide sequence ID" value="NZ_CP071446.1"/>
</dbReference>
<comment type="function">
    <text evidence="8">3'-5' exoribonuclease that releases 5'-nucleoside monophosphates and is involved in maturation of structured RNAs.</text>
</comment>
<dbReference type="HAMAP" id="MF_01895">
    <property type="entry name" value="RNase_R"/>
    <property type="match status" value="1"/>
</dbReference>
<dbReference type="Pfam" id="PF17876">
    <property type="entry name" value="CSD2"/>
    <property type="match status" value="1"/>
</dbReference>
<keyword evidence="6 8" id="KW-0269">Exonuclease</keyword>
<dbReference type="PROSITE" id="PS50126">
    <property type="entry name" value="S1"/>
    <property type="match status" value="1"/>
</dbReference>
<feature type="domain" description="S1 motif" evidence="9">
    <location>
        <begin position="622"/>
        <end position="702"/>
    </location>
</feature>
<evidence type="ECO:0000256" key="8">
    <source>
        <dbReference type="HAMAP-Rule" id="MF_01895"/>
    </source>
</evidence>
<dbReference type="PROSITE" id="PS01175">
    <property type="entry name" value="RIBONUCLEASE_II"/>
    <property type="match status" value="1"/>
</dbReference>
<keyword evidence="11" id="KW-1185">Reference proteome</keyword>
<dbReference type="InterPro" id="IPR003029">
    <property type="entry name" value="S1_domain"/>
</dbReference>
<evidence type="ECO:0000256" key="3">
    <source>
        <dbReference type="ARBA" id="ARBA00022490"/>
    </source>
</evidence>
<dbReference type="InterPro" id="IPR004476">
    <property type="entry name" value="RNase_II/RNase_R"/>
</dbReference>
<dbReference type="InterPro" id="IPR012340">
    <property type="entry name" value="NA-bd_OB-fold"/>
</dbReference>
<keyword evidence="7 8" id="KW-0694">RNA-binding</keyword>
<dbReference type="NCBIfam" id="TIGR02063">
    <property type="entry name" value="RNase_R"/>
    <property type="match status" value="1"/>
</dbReference>
<gene>
    <name evidence="8 10" type="primary">rnr</name>
    <name evidence="10" type="ORF">JYK00_06900</name>
</gene>
<dbReference type="SUPFAM" id="SSF50249">
    <property type="entry name" value="Nucleic acid-binding proteins"/>
    <property type="match status" value="4"/>
</dbReference>
<evidence type="ECO:0000256" key="5">
    <source>
        <dbReference type="ARBA" id="ARBA00022801"/>
    </source>
</evidence>
<dbReference type="Pfam" id="PF00575">
    <property type="entry name" value="S1"/>
    <property type="match status" value="1"/>
</dbReference>
<evidence type="ECO:0000256" key="6">
    <source>
        <dbReference type="ARBA" id="ARBA00022839"/>
    </source>
</evidence>
<dbReference type="Pfam" id="PF00773">
    <property type="entry name" value="RNB"/>
    <property type="match status" value="1"/>
</dbReference>
<dbReference type="Pfam" id="PF08206">
    <property type="entry name" value="OB_RNB"/>
    <property type="match status" value="1"/>
</dbReference>
<evidence type="ECO:0000256" key="7">
    <source>
        <dbReference type="ARBA" id="ARBA00022884"/>
    </source>
</evidence>
<dbReference type="InterPro" id="IPR013223">
    <property type="entry name" value="RNase_B_OB_dom"/>
</dbReference>
<dbReference type="InterPro" id="IPR040476">
    <property type="entry name" value="CSD2"/>
</dbReference>
<dbReference type="SMART" id="SM00316">
    <property type="entry name" value="S1"/>
    <property type="match status" value="1"/>
</dbReference>
<dbReference type="NCBIfam" id="TIGR00358">
    <property type="entry name" value="3_prime_RNase"/>
    <property type="match status" value="1"/>
</dbReference>
<keyword evidence="3 8" id="KW-0963">Cytoplasm</keyword>
<evidence type="ECO:0000256" key="2">
    <source>
        <dbReference type="ARBA" id="ARBA00004496"/>
    </source>
</evidence>
<dbReference type="InterPro" id="IPR011805">
    <property type="entry name" value="RNase_R"/>
</dbReference>
<dbReference type="CDD" id="cd04471">
    <property type="entry name" value="S1_RNase_R"/>
    <property type="match status" value="1"/>
</dbReference>
<dbReference type="PANTHER" id="PTHR23355">
    <property type="entry name" value="RIBONUCLEASE"/>
    <property type="match status" value="1"/>
</dbReference>
<dbReference type="InterPro" id="IPR050180">
    <property type="entry name" value="RNR_Ribonuclease"/>
</dbReference>
<dbReference type="SMART" id="SM00955">
    <property type="entry name" value="RNB"/>
    <property type="match status" value="1"/>
</dbReference>
<dbReference type="EC" id="3.1.13.1" evidence="8"/>
<evidence type="ECO:0000259" key="9">
    <source>
        <dbReference type="PROSITE" id="PS50126"/>
    </source>
</evidence>
<keyword evidence="4 8" id="KW-0540">Nuclease</keyword>
<dbReference type="Proteomes" id="UP000671862">
    <property type="component" value="Chromosome"/>
</dbReference>
<dbReference type="PANTHER" id="PTHR23355:SF9">
    <property type="entry name" value="DIS3-LIKE EXONUCLEASE 2"/>
    <property type="match status" value="1"/>
</dbReference>
<dbReference type="EMBL" id="CP071446">
    <property type="protein sequence ID" value="QTA37460.1"/>
    <property type="molecule type" value="Genomic_DNA"/>
</dbReference>
<comment type="catalytic activity">
    <reaction evidence="1 8">
        <text>Exonucleolytic cleavage in the 3'- to 5'-direction to yield nucleoside 5'-phosphates.</text>
        <dbReference type="EC" id="3.1.13.1"/>
    </reaction>
</comment>
<reference evidence="10 11" key="1">
    <citation type="submission" date="2021-03" db="EMBL/GenBank/DDBJ databases">
        <title>Thermosipho ferrireducens sp.nov., an anaerobic thermophilic iron-reducing bacterium isolated from a deep-sea hydrothermal sulfide deposits.</title>
        <authorList>
            <person name="Zeng X."/>
            <person name="Chen Y."/>
            <person name="Shao Z."/>
        </authorList>
    </citation>
    <scope>NUCLEOTIDE SEQUENCE [LARGE SCALE GENOMIC DNA]</scope>
    <source>
        <strain evidence="10 11">JL129W03</strain>
    </source>
</reference>
<keyword evidence="5 8" id="KW-0378">Hydrolase</keyword>
<evidence type="ECO:0000313" key="11">
    <source>
        <dbReference type="Proteomes" id="UP000671862"/>
    </source>
</evidence>
<protein>
    <recommendedName>
        <fullName evidence="8">Ribonuclease R</fullName>
        <shortName evidence="8">RNase R</shortName>
        <ecNumber evidence="8">3.1.13.1</ecNumber>
    </recommendedName>
</protein>
<dbReference type="InterPro" id="IPR001900">
    <property type="entry name" value="RNase_II/R"/>
</dbReference>
<name>A0ABX7S6R3_9BACT</name>
<dbReference type="InterPro" id="IPR022966">
    <property type="entry name" value="RNase_II/R_CS"/>
</dbReference>
<accession>A0ABX7S6R3</accession>
<evidence type="ECO:0000256" key="4">
    <source>
        <dbReference type="ARBA" id="ARBA00022722"/>
    </source>
</evidence>
<proteinExistence type="inferred from homology"/>
<organism evidence="10 11">
    <name type="scientific">Thermosipho ferrireducens</name>
    <dbReference type="NCBI Taxonomy" id="2571116"/>
    <lineage>
        <taxon>Bacteria</taxon>
        <taxon>Thermotogati</taxon>
        <taxon>Thermotogota</taxon>
        <taxon>Thermotogae</taxon>
        <taxon>Thermotogales</taxon>
        <taxon>Fervidobacteriaceae</taxon>
        <taxon>Thermosipho</taxon>
    </lineage>
</organism>
<comment type="subcellular location">
    <subcellularLocation>
        <location evidence="2 8">Cytoplasm</location>
    </subcellularLocation>
</comment>
<dbReference type="Gene3D" id="2.40.50.140">
    <property type="entry name" value="Nucleic acid-binding proteins"/>
    <property type="match status" value="1"/>
</dbReference>